<dbReference type="PRINTS" id="PR00716">
    <property type="entry name" value="MPIPHPHTASE"/>
</dbReference>
<dbReference type="SUPFAM" id="SSF52821">
    <property type="entry name" value="Rhodanese/Cell cycle control phosphatase"/>
    <property type="match status" value="1"/>
</dbReference>
<dbReference type="RefSeq" id="XP_019032044.1">
    <property type="nucleotide sequence ID" value="XM_019176131.1"/>
</dbReference>
<dbReference type="CDD" id="cd01530">
    <property type="entry name" value="Cdc25"/>
    <property type="match status" value="1"/>
</dbReference>
<dbReference type="GO" id="GO:0005737">
    <property type="term" value="C:cytoplasm"/>
    <property type="evidence" value="ECO:0007669"/>
    <property type="project" value="TreeGrafter"/>
</dbReference>
<evidence type="ECO:0000256" key="4">
    <source>
        <dbReference type="ARBA" id="ARBA00022776"/>
    </source>
</evidence>
<dbReference type="GO" id="GO:0051301">
    <property type="term" value="P:cell division"/>
    <property type="evidence" value="ECO:0007669"/>
    <property type="project" value="UniProtKB-UniRule"/>
</dbReference>
<dbReference type="GO" id="GO:0110032">
    <property type="term" value="P:positive regulation of G2/MI transition of meiotic cell cycle"/>
    <property type="evidence" value="ECO:0007669"/>
    <property type="project" value="TreeGrafter"/>
</dbReference>
<dbReference type="SMART" id="SM00450">
    <property type="entry name" value="RHOD"/>
    <property type="match status" value="1"/>
</dbReference>
<dbReference type="OrthoDB" id="26523at2759"/>
<feature type="region of interest" description="Disordered" evidence="11">
    <location>
        <begin position="412"/>
        <end position="440"/>
    </location>
</feature>
<dbReference type="GO" id="GO:0005634">
    <property type="term" value="C:nucleus"/>
    <property type="evidence" value="ECO:0007669"/>
    <property type="project" value="TreeGrafter"/>
</dbReference>
<dbReference type="InterPro" id="IPR000751">
    <property type="entry name" value="MPI_Phosphatase"/>
</dbReference>
<feature type="domain" description="Rhodanese" evidence="12">
    <location>
        <begin position="492"/>
        <end position="616"/>
    </location>
</feature>
<dbReference type="InterPro" id="IPR001763">
    <property type="entry name" value="Rhodanese-like_dom"/>
</dbReference>
<keyword evidence="3 10" id="KW-0132">Cell division</keyword>
<name>A0A1E3J9C2_9TREE</name>
<evidence type="ECO:0000313" key="13">
    <source>
        <dbReference type="EMBL" id="ODN97442.1"/>
    </source>
</evidence>
<comment type="caution">
    <text evidence="13">The sequence shown here is derived from an EMBL/GenBank/DDBJ whole genome shotgun (WGS) entry which is preliminary data.</text>
</comment>
<evidence type="ECO:0000256" key="8">
    <source>
        <dbReference type="ARBA" id="ARBA00051722"/>
    </source>
</evidence>
<dbReference type="PANTHER" id="PTHR10828:SF17">
    <property type="entry name" value="PROTEIN-TYROSINE-PHOSPHATASE"/>
    <property type="match status" value="1"/>
</dbReference>
<evidence type="ECO:0000256" key="1">
    <source>
        <dbReference type="ARBA" id="ARBA00011065"/>
    </source>
</evidence>
<dbReference type="GO" id="GO:0010971">
    <property type="term" value="P:positive regulation of G2/M transition of mitotic cell cycle"/>
    <property type="evidence" value="ECO:0007669"/>
    <property type="project" value="TreeGrafter"/>
</dbReference>
<comment type="similarity">
    <text evidence="1 10">Belongs to the MPI phosphatase family.</text>
</comment>
<dbReference type="PANTHER" id="PTHR10828">
    <property type="entry name" value="M-PHASE INDUCER PHOSPHATASE DUAL SPECIFICITY PHOSPHATASE CDC25"/>
    <property type="match status" value="1"/>
</dbReference>
<evidence type="ECO:0000256" key="3">
    <source>
        <dbReference type="ARBA" id="ARBA00022618"/>
    </source>
</evidence>
<organism evidence="13 14">
    <name type="scientific">Cryptococcus wingfieldii CBS 7118</name>
    <dbReference type="NCBI Taxonomy" id="1295528"/>
    <lineage>
        <taxon>Eukaryota</taxon>
        <taxon>Fungi</taxon>
        <taxon>Dikarya</taxon>
        <taxon>Basidiomycota</taxon>
        <taxon>Agaricomycotina</taxon>
        <taxon>Tremellomycetes</taxon>
        <taxon>Tremellales</taxon>
        <taxon>Cryptococcaceae</taxon>
        <taxon>Cryptococcus</taxon>
    </lineage>
</organism>
<keyword evidence="5 10" id="KW-0378">Hydrolase</keyword>
<dbReference type="Pfam" id="PF00581">
    <property type="entry name" value="Rhodanese"/>
    <property type="match status" value="1"/>
</dbReference>
<keyword evidence="14" id="KW-1185">Reference proteome</keyword>
<feature type="region of interest" description="Disordered" evidence="11">
    <location>
        <begin position="1"/>
        <end position="332"/>
    </location>
</feature>
<dbReference type="Gene3D" id="3.40.250.10">
    <property type="entry name" value="Rhodanese-like domain"/>
    <property type="match status" value="1"/>
</dbReference>
<keyword evidence="7 10" id="KW-0131">Cell cycle</keyword>
<dbReference type="EMBL" id="AWGH01000010">
    <property type="protein sequence ID" value="ODN97442.1"/>
    <property type="molecule type" value="Genomic_DNA"/>
</dbReference>
<dbReference type="GO" id="GO:0004725">
    <property type="term" value="F:protein tyrosine phosphatase activity"/>
    <property type="evidence" value="ECO:0007669"/>
    <property type="project" value="UniProtKB-UniRule"/>
</dbReference>
<sequence>MSAFGSSPLMDAFPTHHFSELPSPTKTETDDLPMEVDQSFNSSLSISDSPGFSPTPAMGTNRGSGSSNLLPAPPVFSLKPRRPDPVPVQVRPSPRSKTFGGAAFGSKPLGRERSFGTELSTNATANRRSVELTKNGKGKMLPPSIPESRMLKVRGSVPMQWSSSNEEMGSPGPRKMLGVPRTESDPLLCSPVSGRSPRAKDDNDMDVDSPHPLSASAAPRGSLMASPAFGGPASLNGSPGLGSFFCDSPGQPVQAPPAKRRSLVTPASPSSSSPSAKRASFGLSRPPLEKTASVGPMLFGSTRNGSMGTRRGMTGTKRPTLGPLSATTGDASRMTSASSAFPILYGPPAQTLGSGQSGTFPRAAMAPMRRAYSVCDQQKAHEVDDDESEFENSPSLGTQAEYARRYESRMASHVDGSPGFKPSRASIAASGEGVASPMGKKISPYGPGGLPGFGDNEIDGKILPCHKVKEDGLVRITPDTLDSLLDGKYNDKLKRFHVIDCRFQYEYEGGHIAGAVNVKSMDALDHLLLSEAEGLHANGETLPTPSRSGELPDGQPVVLVFHCEFSAKRAPAFAKHLRSRDRLLNNAIYPRIFYPEVYILEGGYCGFYQTRSDRCDPKGYTRMDDPEHFHSRDSDLHEFRKFSRTRSFTYGESQQAAAQTSRALPPCPPMAFAAASAAAARRNGASGVTIKEEDDGEPESSPHPGDSSAEIDFGTDASPCPRGQVVSLGQPPLFGSARPRTLGRMGFARVASYAGPTNPNSTGLGFR</sequence>
<accession>A0A1E3J9C2</accession>
<evidence type="ECO:0000256" key="9">
    <source>
        <dbReference type="ARBA" id="ARBA00067190"/>
    </source>
</evidence>
<proteinExistence type="inferred from homology"/>
<keyword evidence="6 10" id="KW-0904">Protein phosphatase</keyword>
<feature type="compositionally biased region" description="Low complexity" evidence="11">
    <location>
        <begin position="266"/>
        <end position="280"/>
    </location>
</feature>
<feature type="region of interest" description="Disordered" evidence="11">
    <location>
        <begin position="683"/>
        <end position="737"/>
    </location>
</feature>
<feature type="compositionally biased region" description="Polar residues" evidence="11">
    <location>
        <begin position="117"/>
        <end position="127"/>
    </location>
</feature>
<gene>
    <name evidence="13" type="ORF">L198_04006</name>
</gene>
<evidence type="ECO:0000256" key="10">
    <source>
        <dbReference type="RuleBase" id="RU368028"/>
    </source>
</evidence>
<protein>
    <recommendedName>
        <fullName evidence="9 10">M-phase inducer phosphatase</fullName>
        <ecNumber evidence="2 10">3.1.3.48</ecNumber>
    </recommendedName>
</protein>
<reference evidence="13 14" key="1">
    <citation type="submission" date="2016-06" db="EMBL/GenBank/DDBJ databases">
        <title>Evolution of pathogenesis and genome organization in the Tremellales.</title>
        <authorList>
            <person name="Cuomo C."/>
            <person name="Litvintseva A."/>
            <person name="Heitman J."/>
            <person name="Chen Y."/>
            <person name="Sun S."/>
            <person name="Springer D."/>
            <person name="Dromer F."/>
            <person name="Young S."/>
            <person name="Zeng Q."/>
            <person name="Chapman S."/>
            <person name="Gujja S."/>
            <person name="Saif S."/>
            <person name="Birren B."/>
        </authorList>
    </citation>
    <scope>NUCLEOTIDE SEQUENCE [LARGE SCALE GENOMIC DNA]</scope>
    <source>
        <strain evidence="13 14">CBS 7118</strain>
    </source>
</reference>
<evidence type="ECO:0000256" key="11">
    <source>
        <dbReference type="SAM" id="MobiDB-lite"/>
    </source>
</evidence>
<dbReference type="PROSITE" id="PS50206">
    <property type="entry name" value="RHODANESE_3"/>
    <property type="match status" value="1"/>
</dbReference>
<evidence type="ECO:0000259" key="12">
    <source>
        <dbReference type="PROSITE" id="PS50206"/>
    </source>
</evidence>
<dbReference type="EC" id="3.1.3.48" evidence="2 10"/>
<dbReference type="GeneID" id="30193219"/>
<comment type="function">
    <text evidence="10">Tyrosine protein phosphatase which functions as a dosage-dependent inducer of mitotic progression.</text>
</comment>
<dbReference type="Proteomes" id="UP000094819">
    <property type="component" value="Unassembled WGS sequence"/>
</dbReference>
<feature type="compositionally biased region" description="Low complexity" evidence="11">
    <location>
        <begin position="300"/>
        <end position="320"/>
    </location>
</feature>
<comment type="catalytic activity">
    <reaction evidence="8 10">
        <text>O-phospho-L-tyrosyl-[protein] + H2O = L-tyrosyl-[protein] + phosphate</text>
        <dbReference type="Rhea" id="RHEA:10684"/>
        <dbReference type="Rhea" id="RHEA-COMP:10136"/>
        <dbReference type="Rhea" id="RHEA-COMP:20101"/>
        <dbReference type="ChEBI" id="CHEBI:15377"/>
        <dbReference type="ChEBI" id="CHEBI:43474"/>
        <dbReference type="ChEBI" id="CHEBI:46858"/>
        <dbReference type="ChEBI" id="CHEBI:61978"/>
        <dbReference type="EC" id="3.1.3.48"/>
    </reaction>
</comment>
<dbReference type="AlphaFoldDB" id="A0A1E3J9C2"/>
<evidence type="ECO:0000256" key="5">
    <source>
        <dbReference type="ARBA" id="ARBA00022801"/>
    </source>
</evidence>
<keyword evidence="4 10" id="KW-0498">Mitosis</keyword>
<evidence type="ECO:0000256" key="2">
    <source>
        <dbReference type="ARBA" id="ARBA00013064"/>
    </source>
</evidence>
<evidence type="ECO:0000256" key="6">
    <source>
        <dbReference type="ARBA" id="ARBA00022912"/>
    </source>
</evidence>
<dbReference type="InterPro" id="IPR036873">
    <property type="entry name" value="Rhodanese-like_dom_sf"/>
</dbReference>
<evidence type="ECO:0000313" key="14">
    <source>
        <dbReference type="Proteomes" id="UP000094819"/>
    </source>
</evidence>
<feature type="compositionally biased region" description="Polar residues" evidence="11">
    <location>
        <begin position="38"/>
        <end position="52"/>
    </location>
</feature>
<dbReference type="FunFam" id="3.40.250.10:FF:000021">
    <property type="entry name" value="M-phase inducer phosphatase cdc-25.2"/>
    <property type="match status" value="1"/>
</dbReference>
<evidence type="ECO:0000256" key="7">
    <source>
        <dbReference type="ARBA" id="ARBA00023306"/>
    </source>
</evidence>
<dbReference type="GO" id="GO:0000086">
    <property type="term" value="P:G2/M transition of mitotic cell cycle"/>
    <property type="evidence" value="ECO:0007669"/>
    <property type="project" value="TreeGrafter"/>
</dbReference>